<name>A0A1E3A3H6_9FIRM</name>
<evidence type="ECO:0000313" key="8">
    <source>
        <dbReference type="Proteomes" id="UP000094869"/>
    </source>
</evidence>
<dbReference type="CDD" id="cd02440">
    <property type="entry name" value="AdoMet_MTases"/>
    <property type="match status" value="1"/>
</dbReference>
<dbReference type="InterPro" id="IPR015985">
    <property type="entry name" value="TehB-like_dom"/>
</dbReference>
<evidence type="ECO:0000313" key="5">
    <source>
        <dbReference type="EMBL" id="ODR47073.1"/>
    </source>
</evidence>
<evidence type="ECO:0000256" key="1">
    <source>
        <dbReference type="ARBA" id="ARBA00022679"/>
    </source>
</evidence>
<reference evidence="5 8" key="2">
    <citation type="submission" date="2016-08" db="EMBL/GenBank/DDBJ databases">
        <title>Characterization of Isolates of Eisenbergiella tayi Derived from Blood Cultures, Using Whole Genome Sequencing.</title>
        <authorList>
            <person name="Bernier A.-M."/>
            <person name="Burdz T."/>
            <person name="Wiebe D."/>
            <person name="Bernard K."/>
        </authorList>
    </citation>
    <scope>NUCLEOTIDE SEQUENCE [LARGE SCALE GENOMIC DNA]</scope>
    <source>
        <strain evidence="5 8">NML120146</strain>
    </source>
</reference>
<dbReference type="RefSeq" id="WP_069153811.1">
    <property type="nucleotide sequence ID" value="NZ_JAQCZP010000054.1"/>
</dbReference>
<dbReference type="Proteomes" id="UP000094067">
    <property type="component" value="Unassembled WGS sequence"/>
</dbReference>
<dbReference type="EMBL" id="MEHD01000046">
    <property type="protein sequence ID" value="ODR47073.1"/>
    <property type="molecule type" value="Genomic_DNA"/>
</dbReference>
<dbReference type="Proteomes" id="UP000094271">
    <property type="component" value="Unassembled WGS sequence"/>
</dbReference>
<dbReference type="PANTHER" id="PTHR43861:SF3">
    <property type="entry name" value="PUTATIVE (AFU_ORTHOLOGUE AFUA_2G14390)-RELATED"/>
    <property type="match status" value="1"/>
</dbReference>
<dbReference type="Gene3D" id="3.40.50.150">
    <property type="entry name" value="Vaccinia Virus protein VP39"/>
    <property type="match status" value="1"/>
</dbReference>
<dbReference type="EC" id="2.1.1.-" evidence="3"/>
<dbReference type="OrthoDB" id="9804312at2"/>
<evidence type="ECO:0000259" key="2">
    <source>
        <dbReference type="Pfam" id="PF03848"/>
    </source>
</evidence>
<proteinExistence type="predicted"/>
<dbReference type="Proteomes" id="UP000094869">
    <property type="component" value="Unassembled WGS sequence"/>
</dbReference>
<protein>
    <submittedName>
        <fullName evidence="3">Putative S-adenosyl-L-methionine-dependent methyltransferase TehB</fullName>
        <ecNumber evidence="3">2.1.1.-</ecNumber>
    </submittedName>
</protein>
<organism evidence="3 6">
    <name type="scientific">Eisenbergiella tayi</name>
    <dbReference type="NCBI Taxonomy" id="1432052"/>
    <lineage>
        <taxon>Bacteria</taxon>
        <taxon>Bacillati</taxon>
        <taxon>Bacillota</taxon>
        <taxon>Clostridia</taxon>
        <taxon>Lachnospirales</taxon>
        <taxon>Lachnospiraceae</taxon>
        <taxon>Eisenbergiella</taxon>
    </lineage>
</organism>
<evidence type="ECO:0000313" key="7">
    <source>
        <dbReference type="Proteomes" id="UP000094271"/>
    </source>
</evidence>
<gene>
    <name evidence="3" type="primary">tehB_3</name>
    <name evidence="4" type="ORF">BEI59_35510</name>
    <name evidence="3" type="ORF">BEI61_04095</name>
    <name evidence="5" type="ORF">BEI63_26845</name>
</gene>
<dbReference type="EMBL" id="MEHA01000052">
    <property type="protein sequence ID" value="ODR36178.1"/>
    <property type="molecule type" value="Genomic_DNA"/>
</dbReference>
<reference evidence="3 6" key="1">
    <citation type="submission" date="2016-07" db="EMBL/GenBank/DDBJ databases">
        <title>Characterization of isolates of Eisenbergiella tayi derived from blood cultures, using whole genome sequencing.</title>
        <authorList>
            <person name="Burdz T."/>
            <person name="Wiebe D."/>
            <person name="Huynh C."/>
            <person name="Bernard K."/>
        </authorList>
    </citation>
    <scope>NUCLEOTIDE SEQUENCE [LARGE SCALE GENOMIC DNA]</scope>
    <source>
        <strain evidence="3 6">NML 110608</strain>
    </source>
</reference>
<evidence type="ECO:0000313" key="4">
    <source>
        <dbReference type="EMBL" id="ODR36178.1"/>
    </source>
</evidence>
<reference evidence="4 7" key="3">
    <citation type="submission" date="2016-08" db="EMBL/GenBank/DDBJ databases">
        <authorList>
            <person name="Seilhamer J.J."/>
        </authorList>
    </citation>
    <scope>NUCLEOTIDE SEQUENCE [LARGE SCALE GENOMIC DNA]</scope>
    <source>
        <strain evidence="4 7">NML150140-1</strain>
    </source>
</reference>
<evidence type="ECO:0000313" key="6">
    <source>
        <dbReference type="Proteomes" id="UP000094067"/>
    </source>
</evidence>
<keyword evidence="8" id="KW-1185">Reference proteome</keyword>
<sequence length="204" mass="23246">MQDKPFWEQSYSDYEVSTFSKGPTVDVEEFYEMFPRNADVLDVGCGEGRNSIFLAKLGNRVEAFDISENGIKKAVKIAEHEKIPVTFFTCDLGEFVFKKEYDMILSHGVLHLPVKEVRDKFIRDMQAHTKAGGFNVIGIFTNRLPATPDNAPFTHSLFDVGELPAKYAGWEIVHHEEGTFTDSHPGDIHHEHAYERIIARKVQK</sequence>
<keyword evidence="1 3" id="KW-0808">Transferase</keyword>
<dbReference type="PANTHER" id="PTHR43861">
    <property type="entry name" value="TRANS-ACONITATE 2-METHYLTRANSFERASE-RELATED"/>
    <property type="match status" value="1"/>
</dbReference>
<dbReference type="GO" id="GO:0032259">
    <property type="term" value="P:methylation"/>
    <property type="evidence" value="ECO:0007669"/>
    <property type="project" value="UniProtKB-KW"/>
</dbReference>
<dbReference type="GO" id="GO:0008168">
    <property type="term" value="F:methyltransferase activity"/>
    <property type="evidence" value="ECO:0007669"/>
    <property type="project" value="UniProtKB-KW"/>
</dbReference>
<accession>A0A1E3A3H6</accession>
<dbReference type="EMBL" id="MCGH01000003">
    <property type="protein sequence ID" value="ODM03300.1"/>
    <property type="molecule type" value="Genomic_DNA"/>
</dbReference>
<keyword evidence="3" id="KW-0489">Methyltransferase</keyword>
<dbReference type="AlphaFoldDB" id="A0A1E3A3H6"/>
<comment type="caution">
    <text evidence="3">The sequence shown here is derived from an EMBL/GenBank/DDBJ whole genome shotgun (WGS) entry which is preliminary data.</text>
</comment>
<evidence type="ECO:0000313" key="3">
    <source>
        <dbReference type="EMBL" id="ODM03300.1"/>
    </source>
</evidence>
<dbReference type="InterPro" id="IPR029063">
    <property type="entry name" value="SAM-dependent_MTases_sf"/>
</dbReference>
<dbReference type="SUPFAM" id="SSF53335">
    <property type="entry name" value="S-adenosyl-L-methionine-dependent methyltransferases"/>
    <property type="match status" value="1"/>
</dbReference>
<dbReference type="Pfam" id="PF03848">
    <property type="entry name" value="TehB"/>
    <property type="match status" value="1"/>
</dbReference>
<feature type="domain" description="Tellurite resistance methyltransferase TehB-like" evidence="2">
    <location>
        <begin position="37"/>
        <end position="178"/>
    </location>
</feature>